<feature type="transmembrane region" description="Helical" evidence="1">
    <location>
        <begin position="114"/>
        <end position="142"/>
    </location>
</feature>
<accession>A0A1F5G953</accession>
<feature type="transmembrane region" description="Helical" evidence="1">
    <location>
        <begin position="181"/>
        <end position="197"/>
    </location>
</feature>
<keyword evidence="1" id="KW-0472">Membrane</keyword>
<dbReference type="AlphaFoldDB" id="A0A1F5G953"/>
<feature type="transmembrane region" description="Helical" evidence="1">
    <location>
        <begin position="42"/>
        <end position="65"/>
    </location>
</feature>
<proteinExistence type="predicted"/>
<sequence>MFSIFFQQFIAGFFVKALASFDDTLTRVPLIAEITGGKLGKIAFSIGTLLALTVVLLIAVSLSAFLNLLPFTRLIIAGLILLLAVAVYFEVFIGRQDEKLRERFQRTNLSRERFIKLIGIGFLVSLITLIDDSLVLASLFIGDRLNRFAVVIGIYAATLVQITVVIYFGEQLNKFRYKKEVAVLALVILAMLILIGII</sequence>
<evidence type="ECO:0000313" key="3">
    <source>
        <dbReference type="Proteomes" id="UP000177369"/>
    </source>
</evidence>
<evidence type="ECO:0000256" key="1">
    <source>
        <dbReference type="SAM" id="Phobius"/>
    </source>
</evidence>
<evidence type="ECO:0000313" key="2">
    <source>
        <dbReference type="EMBL" id="OGD88388.1"/>
    </source>
</evidence>
<dbReference type="EMBL" id="MFBD01000030">
    <property type="protein sequence ID" value="OGD88388.1"/>
    <property type="molecule type" value="Genomic_DNA"/>
</dbReference>
<feature type="transmembrane region" description="Helical" evidence="1">
    <location>
        <begin position="71"/>
        <end position="93"/>
    </location>
</feature>
<reference evidence="2 3" key="1">
    <citation type="journal article" date="2016" name="Nat. Commun.">
        <title>Thousands of microbial genomes shed light on interconnected biogeochemical processes in an aquifer system.</title>
        <authorList>
            <person name="Anantharaman K."/>
            <person name="Brown C.T."/>
            <person name="Hug L.A."/>
            <person name="Sharon I."/>
            <person name="Castelle C.J."/>
            <person name="Probst A.J."/>
            <person name="Thomas B.C."/>
            <person name="Singh A."/>
            <person name="Wilkins M.J."/>
            <person name="Karaoz U."/>
            <person name="Brodie E.L."/>
            <person name="Williams K.H."/>
            <person name="Hubbard S.S."/>
            <person name="Banfield J.F."/>
        </authorList>
    </citation>
    <scope>NUCLEOTIDE SEQUENCE [LARGE SCALE GENOMIC DNA]</scope>
</reference>
<feature type="transmembrane region" description="Helical" evidence="1">
    <location>
        <begin position="148"/>
        <end position="169"/>
    </location>
</feature>
<keyword evidence="1" id="KW-1133">Transmembrane helix</keyword>
<dbReference type="Proteomes" id="UP000177369">
    <property type="component" value="Unassembled WGS sequence"/>
</dbReference>
<protein>
    <recommendedName>
        <fullName evidence="4">GDT1 family protein</fullName>
    </recommendedName>
</protein>
<dbReference type="STRING" id="1797714.A3D04_02855"/>
<comment type="caution">
    <text evidence="2">The sequence shown here is derived from an EMBL/GenBank/DDBJ whole genome shotgun (WGS) entry which is preliminary data.</text>
</comment>
<evidence type="ECO:0008006" key="4">
    <source>
        <dbReference type="Google" id="ProtNLM"/>
    </source>
</evidence>
<name>A0A1F5G953_9BACT</name>
<organism evidence="2 3">
    <name type="scientific">Candidatus Curtissbacteria bacterium RIFCSPHIGHO2_02_FULL_40_16b</name>
    <dbReference type="NCBI Taxonomy" id="1797714"/>
    <lineage>
        <taxon>Bacteria</taxon>
        <taxon>Candidatus Curtissiibacteriota</taxon>
    </lineage>
</organism>
<keyword evidence="1" id="KW-0812">Transmembrane</keyword>
<gene>
    <name evidence="2" type="ORF">A3D04_02855</name>
</gene>